<dbReference type="AlphaFoldDB" id="A0A2G9S0V0"/>
<evidence type="ECO:0000256" key="1">
    <source>
        <dbReference type="SAM" id="MobiDB-lite"/>
    </source>
</evidence>
<dbReference type="Gene3D" id="2.30.29.30">
    <property type="entry name" value="Pleckstrin-homology domain (PH domain)/Phosphotyrosine-binding domain (PTB)"/>
    <property type="match status" value="1"/>
</dbReference>
<name>A0A2G9S0V0_AQUCT</name>
<evidence type="ECO:0000313" key="3">
    <source>
        <dbReference type="EMBL" id="PIO33730.1"/>
    </source>
</evidence>
<sequence>MALEGTGTWAIPSERMLHFITSMIARSLFLTMGENAETNEMVNGSTEQRTSSKESSPIPSPTADRKSKSGMQPQTAATLPAKTQEIPSSQFEGVLHRKHEWETHNKKASNRLNDGNEYLFQAKDDEEMNTWIQVITNAISSDKTEVSLSTQSTPASSRAQTLPASVTVTTESSPGKREKDKEKDKEKRFSLFGKKK</sequence>
<dbReference type="PROSITE" id="PS50003">
    <property type="entry name" value="PH_DOMAIN"/>
    <property type="match status" value="1"/>
</dbReference>
<accession>A0A2G9S0V0</accession>
<organism evidence="3">
    <name type="scientific">Aquarana catesbeiana</name>
    <name type="common">American bullfrog</name>
    <name type="synonym">Rana catesbeiana</name>
    <dbReference type="NCBI Taxonomy" id="8400"/>
    <lineage>
        <taxon>Eukaryota</taxon>
        <taxon>Metazoa</taxon>
        <taxon>Chordata</taxon>
        <taxon>Craniata</taxon>
        <taxon>Vertebrata</taxon>
        <taxon>Euteleostomi</taxon>
        <taxon>Amphibia</taxon>
        <taxon>Batrachia</taxon>
        <taxon>Anura</taxon>
        <taxon>Neobatrachia</taxon>
        <taxon>Ranoidea</taxon>
        <taxon>Ranidae</taxon>
        <taxon>Aquarana</taxon>
    </lineage>
</organism>
<feature type="domain" description="PH" evidence="2">
    <location>
        <begin position="116"/>
        <end position="140"/>
    </location>
</feature>
<gene>
    <name evidence="3" type="ORF">AB205_0220270</name>
</gene>
<feature type="compositionally biased region" description="Polar residues" evidence="1">
    <location>
        <begin position="38"/>
        <end position="57"/>
    </location>
</feature>
<evidence type="ECO:0000259" key="2">
    <source>
        <dbReference type="PROSITE" id="PS50003"/>
    </source>
</evidence>
<feature type="compositionally biased region" description="Polar residues" evidence="1">
    <location>
        <begin position="140"/>
        <end position="173"/>
    </location>
</feature>
<dbReference type="InterPro" id="IPR001849">
    <property type="entry name" value="PH_domain"/>
</dbReference>
<dbReference type="EMBL" id="KV929298">
    <property type="protein sequence ID" value="PIO33730.1"/>
    <property type="molecule type" value="Genomic_DNA"/>
</dbReference>
<dbReference type="Pfam" id="PF00169">
    <property type="entry name" value="PH"/>
    <property type="match status" value="1"/>
</dbReference>
<feature type="region of interest" description="Disordered" evidence="1">
    <location>
        <begin position="140"/>
        <end position="196"/>
    </location>
</feature>
<dbReference type="InterPro" id="IPR011993">
    <property type="entry name" value="PH-like_dom_sf"/>
</dbReference>
<dbReference type="SUPFAM" id="SSF50729">
    <property type="entry name" value="PH domain-like"/>
    <property type="match status" value="1"/>
</dbReference>
<feature type="region of interest" description="Disordered" evidence="1">
    <location>
        <begin position="38"/>
        <end position="109"/>
    </location>
</feature>
<reference evidence="3" key="1">
    <citation type="submission" date="2017-08" db="EMBL/GenBank/DDBJ databases">
        <title>Assembly of the North American Bullfrog Genome.</title>
        <authorList>
            <person name="Warren R.L."/>
            <person name="Vandervalk B.P."/>
            <person name="Kucuk E."/>
            <person name="Birol I."/>
            <person name="Helbing C."/>
            <person name="Pandoh P."/>
            <person name="Behsaz B."/>
            <person name="Mohamadi H."/>
            <person name="Chu J."/>
            <person name="Jackman S."/>
            <person name="Hammond S.A."/>
            <person name="Veldhoen N."/>
            <person name="Kirk H."/>
            <person name="Zhao Y."/>
            <person name="Coope R."/>
            <person name="Pleasance S."/>
            <person name="Moore R."/>
            <person name="Holt R."/>
        </authorList>
    </citation>
    <scope>NUCLEOTIDE SEQUENCE</scope>
    <source>
        <strain evidence="3">Bruno</strain>
        <tissue evidence="3">Liver</tissue>
    </source>
</reference>
<feature type="compositionally biased region" description="Basic and acidic residues" evidence="1">
    <location>
        <begin position="174"/>
        <end position="189"/>
    </location>
</feature>
<dbReference type="OrthoDB" id="5865767at2759"/>
<protein>
    <recommendedName>
        <fullName evidence="2">PH domain-containing protein</fullName>
    </recommendedName>
</protein>
<proteinExistence type="predicted"/>